<gene>
    <name evidence="1" type="ORF">CEJ42_16305</name>
</gene>
<reference evidence="1 2" key="1">
    <citation type="submission" date="2017-06" db="EMBL/GenBank/DDBJ databases">
        <title>Herbaspirillum phytohormonus sp. nov., isolated from the root nodule of Robinia pseudoacacia in lead-zinc mine.</title>
        <authorList>
            <person name="Fan M."/>
            <person name="Lin Y."/>
        </authorList>
    </citation>
    <scope>NUCLEOTIDE SEQUENCE [LARGE SCALE GENOMIC DNA]</scope>
    <source>
        <strain evidence="1 2">HZ10</strain>
    </source>
</reference>
<sequence>MAWEKDVLEKIVEADDLKVSPLRDDGMTHGTPTWIWCVAVDGNLYVRAYSGRESRWYKAALQQKSGQIIAAGMKSKVCFHAVSGDVNDLIDEAYRAKYHASQYLRPMISERARAATVKITPRDTGN</sequence>
<dbReference type="Pfam" id="PF10012">
    <property type="entry name" value="DUF2255"/>
    <property type="match status" value="1"/>
</dbReference>
<evidence type="ECO:0000313" key="1">
    <source>
        <dbReference type="EMBL" id="OWY28179.1"/>
    </source>
</evidence>
<accession>A0A246WP92</accession>
<dbReference type="Proteomes" id="UP000197596">
    <property type="component" value="Unassembled WGS sequence"/>
</dbReference>
<dbReference type="PIRSF" id="PIRSF028498">
    <property type="entry name" value="UCP028498"/>
    <property type="match status" value="1"/>
</dbReference>
<dbReference type="InterPro" id="IPR016888">
    <property type="entry name" value="UCP028498"/>
</dbReference>
<dbReference type="EMBL" id="NJGU01000008">
    <property type="protein sequence ID" value="OWY28179.1"/>
    <property type="molecule type" value="Genomic_DNA"/>
</dbReference>
<name>A0A246WP92_9BURK</name>
<dbReference type="AlphaFoldDB" id="A0A246WP92"/>
<evidence type="ECO:0000313" key="2">
    <source>
        <dbReference type="Proteomes" id="UP000197596"/>
    </source>
</evidence>
<evidence type="ECO:0008006" key="3">
    <source>
        <dbReference type="Google" id="ProtNLM"/>
    </source>
</evidence>
<comment type="caution">
    <text evidence="1">The sequence shown here is derived from an EMBL/GenBank/DDBJ whole genome shotgun (WGS) entry which is preliminary data.</text>
</comment>
<dbReference type="RefSeq" id="WP_088751806.1">
    <property type="nucleotide sequence ID" value="NZ_NJGU01000008.1"/>
</dbReference>
<protein>
    <recommendedName>
        <fullName evidence="3">DUF2255 domain-containing protein</fullName>
    </recommendedName>
</protein>
<proteinExistence type="predicted"/>
<organism evidence="1 2">
    <name type="scientific">Herbaspirillum robiniae</name>
    <dbReference type="NCBI Taxonomy" id="2014887"/>
    <lineage>
        <taxon>Bacteria</taxon>
        <taxon>Pseudomonadati</taxon>
        <taxon>Pseudomonadota</taxon>
        <taxon>Betaproteobacteria</taxon>
        <taxon>Burkholderiales</taxon>
        <taxon>Oxalobacteraceae</taxon>
        <taxon>Herbaspirillum</taxon>
    </lineage>
</organism>